<dbReference type="OMA" id="NGREHMK"/>
<dbReference type="VEuPathDB" id="FungiDB:MCYG_04523"/>
<gene>
    <name evidence="2" type="ORF">MCYG_04523</name>
</gene>
<evidence type="ECO:0000313" key="2">
    <source>
        <dbReference type="EMBL" id="EEQ31704.1"/>
    </source>
</evidence>
<feature type="region of interest" description="Disordered" evidence="1">
    <location>
        <begin position="57"/>
        <end position="79"/>
    </location>
</feature>
<dbReference type="OrthoDB" id="2013972at2759"/>
<dbReference type="HOGENOM" id="CLU_014665_0_0_1"/>
<evidence type="ECO:0000256" key="1">
    <source>
        <dbReference type="SAM" id="MobiDB-lite"/>
    </source>
</evidence>
<protein>
    <submittedName>
        <fullName evidence="2">Uncharacterized protein</fullName>
    </submittedName>
</protein>
<dbReference type="STRING" id="554155.C5FPU9"/>
<accession>C5FPU9</accession>
<dbReference type="EMBL" id="DS995704">
    <property type="protein sequence ID" value="EEQ31704.1"/>
    <property type="molecule type" value="Genomic_DNA"/>
</dbReference>
<sequence>MDLASAVGPPAGLDAALMFGFGGTERRPREAPIAPSPLFQTSECSIPVSPESYSNSTLPVFSIPEPKPPPPPQKPKHKRANNIPDALDCLLRDKGPSLNEIRRALRDIDINLRVQPKLSRIIFENILKTQPISRRTVADIHTFLLDPSLNAPGSNNYTALMEYLTIERFPLSIVIQHLDQLRVGFSLGTIPLDEVESIINNLRHINGPGGILALSNPEFLATVYTELWLGLLECSVLRVSDLGASTLKLWLDIVVSLPAGTETVALCNHIIHTVRKMGLLDRHMISRVILYILKYTAEDQGLPREDGWAKRKILRYRLQDISNTLRYSSGTVAISSIFDTTESLIYSPRYDSNRSQLLLIWSWMLQRLLGVRDLLSSEAWMGFPPSPSSSPSLDQPNKRLSSEEVCFVRMWLLWTIGRRTKEYFEIDSQRMDLFEKYLALMKKFSGLQEKGRLLAKFDTLMAFFEELGLPYTNHVLVAAVRSKYMKLMGITGPLPQAMITTINSLDSGALHKPELIWAYGKGISVKGLGNALFEQAALETDITDPHFVHRLLLYTENDWIHHRGLLLRLLENHIPLRYALQKLRRSPPGKGVVKATQYLPGGVPILDPQACLNTITFLALVFAVIPASDRVAWRLTYRCCKLLRTQNAPILPAMCRALYHAGIQRYVNSGSKVPYERRKYIMDIVEEVQGPQAASRLGT</sequence>
<dbReference type="eggNOG" id="ENOG502ST5Y">
    <property type="taxonomic scope" value="Eukaryota"/>
</dbReference>
<reference evidence="3" key="1">
    <citation type="journal article" date="2012" name="MBio">
        <title>Comparative genome analysis of Trichophyton rubrum and related dermatophytes reveals candidate genes involved in infection.</title>
        <authorList>
            <person name="Martinez D.A."/>
            <person name="Oliver B.G."/>
            <person name="Graeser Y."/>
            <person name="Goldberg J.M."/>
            <person name="Li W."/>
            <person name="Martinez-Rossi N.M."/>
            <person name="Monod M."/>
            <person name="Shelest E."/>
            <person name="Barton R.C."/>
            <person name="Birch E."/>
            <person name="Brakhage A.A."/>
            <person name="Chen Z."/>
            <person name="Gurr S.J."/>
            <person name="Heiman D."/>
            <person name="Heitman J."/>
            <person name="Kosti I."/>
            <person name="Rossi A."/>
            <person name="Saif S."/>
            <person name="Samalova M."/>
            <person name="Saunders C.W."/>
            <person name="Shea T."/>
            <person name="Summerbell R.C."/>
            <person name="Xu J."/>
            <person name="Young S."/>
            <person name="Zeng Q."/>
            <person name="Birren B.W."/>
            <person name="Cuomo C.A."/>
            <person name="White T.C."/>
        </authorList>
    </citation>
    <scope>NUCLEOTIDE SEQUENCE [LARGE SCALE GENOMIC DNA]</scope>
    <source>
        <strain evidence="3">ATCC MYA-4605 / CBS 113480</strain>
    </source>
</reference>
<dbReference type="Proteomes" id="UP000002035">
    <property type="component" value="Unassembled WGS sequence"/>
</dbReference>
<dbReference type="RefSeq" id="XP_002846786.1">
    <property type="nucleotide sequence ID" value="XM_002846740.1"/>
</dbReference>
<name>C5FPU9_ARTOC</name>
<dbReference type="GeneID" id="9229901"/>
<proteinExistence type="predicted"/>
<keyword evidence="3" id="KW-1185">Reference proteome</keyword>
<dbReference type="AlphaFoldDB" id="C5FPU9"/>
<evidence type="ECO:0000313" key="3">
    <source>
        <dbReference type="Proteomes" id="UP000002035"/>
    </source>
</evidence>
<organism evidence="2 3">
    <name type="scientific">Arthroderma otae (strain ATCC MYA-4605 / CBS 113480)</name>
    <name type="common">Microsporum canis</name>
    <dbReference type="NCBI Taxonomy" id="554155"/>
    <lineage>
        <taxon>Eukaryota</taxon>
        <taxon>Fungi</taxon>
        <taxon>Dikarya</taxon>
        <taxon>Ascomycota</taxon>
        <taxon>Pezizomycotina</taxon>
        <taxon>Eurotiomycetes</taxon>
        <taxon>Eurotiomycetidae</taxon>
        <taxon>Onygenales</taxon>
        <taxon>Arthrodermataceae</taxon>
        <taxon>Microsporum</taxon>
    </lineage>
</organism>